<dbReference type="AlphaFoldDB" id="A0A7C9IHY8"/>
<dbReference type="InterPro" id="IPR013762">
    <property type="entry name" value="Integrase-like_cat_sf"/>
</dbReference>
<dbReference type="PROSITE" id="PS51898">
    <property type="entry name" value="TYR_RECOMBINASE"/>
    <property type="match status" value="1"/>
</dbReference>
<dbReference type="GO" id="GO:0015074">
    <property type="term" value="P:DNA integration"/>
    <property type="evidence" value="ECO:0007669"/>
    <property type="project" value="UniProtKB-KW"/>
</dbReference>
<name>A0A7C9IHY8_9RHOB</name>
<evidence type="ECO:0000256" key="4">
    <source>
        <dbReference type="ARBA" id="ARBA00023172"/>
    </source>
</evidence>
<dbReference type="Gene3D" id="3.30.160.390">
    <property type="entry name" value="Integrase, DNA-binding domain"/>
    <property type="match status" value="1"/>
</dbReference>
<dbReference type="InterPro" id="IPR002104">
    <property type="entry name" value="Integrase_catalytic"/>
</dbReference>
<feature type="domain" description="Tyr recombinase" evidence="6">
    <location>
        <begin position="203"/>
        <end position="386"/>
    </location>
</feature>
<dbReference type="Pfam" id="PF00589">
    <property type="entry name" value="Phage_integrase"/>
    <property type="match status" value="1"/>
</dbReference>
<organism evidence="8 9">
    <name type="scientific">Kangsaoukella pontilimi</name>
    <dbReference type="NCBI Taxonomy" id="2691042"/>
    <lineage>
        <taxon>Bacteria</taxon>
        <taxon>Pseudomonadati</taxon>
        <taxon>Pseudomonadota</taxon>
        <taxon>Alphaproteobacteria</taxon>
        <taxon>Rhodobacterales</taxon>
        <taxon>Paracoccaceae</taxon>
        <taxon>Kangsaoukella</taxon>
    </lineage>
</organism>
<evidence type="ECO:0000256" key="3">
    <source>
        <dbReference type="ARBA" id="ARBA00023125"/>
    </source>
</evidence>
<dbReference type="EMBL" id="WUPT01000001">
    <property type="protein sequence ID" value="MXQ08022.1"/>
    <property type="molecule type" value="Genomic_DNA"/>
</dbReference>
<dbReference type="InterPro" id="IPR011010">
    <property type="entry name" value="DNA_brk_join_enz"/>
</dbReference>
<gene>
    <name evidence="8" type="ORF">GQ651_09210</name>
</gene>
<evidence type="ECO:0000256" key="1">
    <source>
        <dbReference type="ARBA" id="ARBA00008857"/>
    </source>
</evidence>
<dbReference type="CDD" id="cd00801">
    <property type="entry name" value="INT_P4_C"/>
    <property type="match status" value="1"/>
</dbReference>
<dbReference type="InterPro" id="IPR044068">
    <property type="entry name" value="CB"/>
</dbReference>
<dbReference type="Pfam" id="PF13356">
    <property type="entry name" value="Arm-DNA-bind_3"/>
    <property type="match status" value="1"/>
</dbReference>
<evidence type="ECO:0000259" key="6">
    <source>
        <dbReference type="PROSITE" id="PS51898"/>
    </source>
</evidence>
<dbReference type="InterPro" id="IPR010998">
    <property type="entry name" value="Integrase_recombinase_N"/>
</dbReference>
<dbReference type="InterPro" id="IPR050808">
    <property type="entry name" value="Phage_Integrase"/>
</dbReference>
<keyword evidence="2" id="KW-0229">DNA integration</keyword>
<reference evidence="8 9" key="2">
    <citation type="submission" date="2020-03" db="EMBL/GenBank/DDBJ databases">
        <title>Kangsaoukella pontilimi gen. nov., sp. nov., a new member of the family Rhodobacteraceae isolated from a tidal mudflat.</title>
        <authorList>
            <person name="Kim I.S."/>
        </authorList>
    </citation>
    <scope>NUCLEOTIDE SEQUENCE [LARGE SCALE GENOMIC DNA]</scope>
    <source>
        <strain evidence="8 9">GH1-50</strain>
    </source>
</reference>
<evidence type="ECO:0000313" key="8">
    <source>
        <dbReference type="EMBL" id="MXQ08022.1"/>
    </source>
</evidence>
<dbReference type="PROSITE" id="PS51900">
    <property type="entry name" value="CB"/>
    <property type="match status" value="1"/>
</dbReference>
<dbReference type="Pfam" id="PF22022">
    <property type="entry name" value="Phage_int_M"/>
    <property type="match status" value="1"/>
</dbReference>
<dbReference type="GO" id="GO:0006310">
    <property type="term" value="P:DNA recombination"/>
    <property type="evidence" value="ECO:0007669"/>
    <property type="project" value="UniProtKB-KW"/>
</dbReference>
<evidence type="ECO:0000259" key="7">
    <source>
        <dbReference type="PROSITE" id="PS51900"/>
    </source>
</evidence>
<dbReference type="Gene3D" id="1.10.150.130">
    <property type="match status" value="1"/>
</dbReference>
<dbReference type="SUPFAM" id="SSF56349">
    <property type="entry name" value="DNA breaking-rejoining enzymes"/>
    <property type="match status" value="1"/>
</dbReference>
<accession>A0A7C9IHY8</accession>
<dbReference type="InterPro" id="IPR038488">
    <property type="entry name" value="Integrase_DNA-bd_sf"/>
</dbReference>
<dbReference type="PANTHER" id="PTHR30629">
    <property type="entry name" value="PROPHAGE INTEGRASE"/>
    <property type="match status" value="1"/>
</dbReference>
<dbReference type="InterPro" id="IPR025166">
    <property type="entry name" value="Integrase_DNA_bind_dom"/>
</dbReference>
<proteinExistence type="inferred from homology"/>
<protein>
    <submittedName>
        <fullName evidence="8">Integrase arm-type DNA-binding domain-containing protein</fullName>
    </submittedName>
</protein>
<dbReference type="PANTHER" id="PTHR30629:SF2">
    <property type="entry name" value="PROPHAGE INTEGRASE INTS-RELATED"/>
    <property type="match status" value="1"/>
</dbReference>
<keyword evidence="9" id="KW-1185">Reference proteome</keyword>
<dbReference type="Proteomes" id="UP000480350">
    <property type="component" value="Unassembled WGS sequence"/>
</dbReference>
<comment type="caution">
    <text evidence="8">The sequence shown here is derived from an EMBL/GenBank/DDBJ whole genome shotgun (WGS) entry which is preliminary data.</text>
</comment>
<feature type="domain" description="Core-binding (CB)" evidence="7">
    <location>
        <begin position="98"/>
        <end position="179"/>
    </location>
</feature>
<dbReference type="GO" id="GO:0003677">
    <property type="term" value="F:DNA binding"/>
    <property type="evidence" value="ECO:0007669"/>
    <property type="project" value="UniProtKB-UniRule"/>
</dbReference>
<comment type="similarity">
    <text evidence="1">Belongs to the 'phage' integrase family.</text>
</comment>
<evidence type="ECO:0000256" key="2">
    <source>
        <dbReference type="ARBA" id="ARBA00022908"/>
    </source>
</evidence>
<keyword evidence="4" id="KW-0233">DNA recombination</keyword>
<evidence type="ECO:0000256" key="5">
    <source>
        <dbReference type="PROSITE-ProRule" id="PRU01248"/>
    </source>
</evidence>
<reference evidence="8 9" key="1">
    <citation type="submission" date="2019-12" db="EMBL/GenBank/DDBJ databases">
        <authorList>
            <person name="Lee S.D."/>
        </authorList>
    </citation>
    <scope>NUCLEOTIDE SEQUENCE [LARGE SCALE GENOMIC DNA]</scope>
    <source>
        <strain evidence="8 9">GH1-50</strain>
    </source>
</reference>
<dbReference type="Gene3D" id="1.10.443.10">
    <property type="entry name" value="Intergrase catalytic core"/>
    <property type="match status" value="1"/>
</dbReference>
<evidence type="ECO:0000313" key="9">
    <source>
        <dbReference type="Proteomes" id="UP000480350"/>
    </source>
</evidence>
<dbReference type="InterPro" id="IPR053876">
    <property type="entry name" value="Phage_int_M"/>
</dbReference>
<keyword evidence="3 5" id="KW-0238">DNA-binding</keyword>
<sequence length="399" mass="45852">MPLSDTGLRNLKPSDRPYKRFDGGGLFVQVNPSGSKIWHLKYRHLGKEKLISFGPYPVVGLRDARDKRDQAKRQLLEGLDPSAERKLARLKDERDQRVAFGGIAAEYLSKLRSEGRAAQTMKKQEWLVSFTEPELSNRPIATIEAPDILSVLRRIEAKGNYETARRLRSTIGAVFRYAIATGRTRYDPTEALKGALIQPQVSPRAALVNREEIGKLLLKIESFKGQATTKHALMLLAMLAPRPGELRFSIWSEFDLEEAIWRIPAERMKMRRPHRVPLPRQALWHLSELQRLTGNGDFLFPSVRSWKKPQSENTWNVALRRLGYTSRQMTAHGFRATFSTIANESGLWHADAIERALAHVEGNDVRRAYVRGEHWEERVRMAQWWADELDRYEEAAKTH</sequence>
<dbReference type="RefSeq" id="WP_160763859.1">
    <property type="nucleotide sequence ID" value="NZ_WUPT01000001.1"/>
</dbReference>